<feature type="transmembrane region" description="Helical" evidence="1">
    <location>
        <begin position="135"/>
        <end position="156"/>
    </location>
</feature>
<keyword evidence="1" id="KW-1133">Transmembrane helix</keyword>
<accession>A0A8S3ZF90</accession>
<keyword evidence="1" id="KW-0472">Membrane</keyword>
<evidence type="ECO:0000313" key="2">
    <source>
        <dbReference type="EMBL" id="CAG5125671.1"/>
    </source>
</evidence>
<evidence type="ECO:0000256" key="1">
    <source>
        <dbReference type="SAM" id="Phobius"/>
    </source>
</evidence>
<dbReference type="Proteomes" id="UP000678393">
    <property type="component" value="Unassembled WGS sequence"/>
</dbReference>
<keyword evidence="1" id="KW-0812">Transmembrane</keyword>
<name>A0A8S3ZF90_9EUPU</name>
<dbReference type="AlphaFoldDB" id="A0A8S3ZF90"/>
<dbReference type="OrthoDB" id="5965479at2759"/>
<protein>
    <submittedName>
        <fullName evidence="2">Uncharacterized protein</fullName>
    </submittedName>
</protein>
<dbReference type="EMBL" id="CAJHNH020002124">
    <property type="protein sequence ID" value="CAG5125671.1"/>
    <property type="molecule type" value="Genomic_DNA"/>
</dbReference>
<reference evidence="2" key="1">
    <citation type="submission" date="2021-04" db="EMBL/GenBank/DDBJ databases">
        <authorList>
            <consortium name="Molecular Ecology Group"/>
        </authorList>
    </citation>
    <scope>NUCLEOTIDE SEQUENCE</scope>
</reference>
<organism evidence="2 3">
    <name type="scientific">Candidula unifasciata</name>
    <dbReference type="NCBI Taxonomy" id="100452"/>
    <lineage>
        <taxon>Eukaryota</taxon>
        <taxon>Metazoa</taxon>
        <taxon>Spiralia</taxon>
        <taxon>Lophotrochozoa</taxon>
        <taxon>Mollusca</taxon>
        <taxon>Gastropoda</taxon>
        <taxon>Heterobranchia</taxon>
        <taxon>Euthyneura</taxon>
        <taxon>Panpulmonata</taxon>
        <taxon>Eupulmonata</taxon>
        <taxon>Stylommatophora</taxon>
        <taxon>Helicina</taxon>
        <taxon>Helicoidea</taxon>
        <taxon>Geomitridae</taxon>
        <taxon>Candidula</taxon>
    </lineage>
</organism>
<comment type="caution">
    <text evidence="2">The sequence shown here is derived from an EMBL/GenBank/DDBJ whole genome shotgun (WGS) entry which is preliminary data.</text>
</comment>
<keyword evidence="3" id="KW-1185">Reference proteome</keyword>
<sequence length="158" mass="17821">MTNARIQTHADYINTVDFPAFQGSMSSYISRHRSVLGIYWKHLKGLQNLSTEMYCEHLKTIGISGNCSDSVQHSEGKAQATWSMLAAVSHACKFQPVDPKLFSRMPADKIPFAARHMEALLGSLRYIIYYTSQLVVIYLAVIVLKELASAVLWILIQR</sequence>
<proteinExistence type="predicted"/>
<evidence type="ECO:0000313" key="3">
    <source>
        <dbReference type="Proteomes" id="UP000678393"/>
    </source>
</evidence>
<gene>
    <name evidence="2" type="ORF">CUNI_LOCUS11229</name>
</gene>